<protein>
    <submittedName>
        <fullName evidence="5">Acriflavin resistance protein</fullName>
    </submittedName>
</protein>
<dbReference type="EMBL" id="AP021876">
    <property type="protein sequence ID" value="BBO82686.1"/>
    <property type="molecule type" value="Genomic_DNA"/>
</dbReference>
<organism evidence="5 6">
    <name type="scientific">Desulfosarcina ovata subsp. sediminis</name>
    <dbReference type="NCBI Taxonomy" id="885957"/>
    <lineage>
        <taxon>Bacteria</taxon>
        <taxon>Pseudomonadati</taxon>
        <taxon>Thermodesulfobacteriota</taxon>
        <taxon>Desulfobacteria</taxon>
        <taxon>Desulfobacterales</taxon>
        <taxon>Desulfosarcinaceae</taxon>
        <taxon>Desulfosarcina</taxon>
    </lineage>
</organism>
<sequence length="435" mass="47747">MKVFYIIKGLPAMNDRILKIVGLLTFLAFLGCSGSSHKDQYAPEPVRPIKAMVVSTSPSKDIRTFPGIVRASRETELAFRVGGPVVEYDIHIGQKVTEGSVIARIDPRDFEVEVLQVSAELEQARANLKAMKKGARAEDIARLEAEKMAAASRMEEAQINFHRQQNLLMESATAKAQYDNARTALDTARANLEIVDQELKKARQGARIEDIEAAEAHIKSLTANLTAARNALADTTLVAPFDGYISRKYIEAHENVPEGQPVVAFLDYSNMEVKASLPETIIARRKDITDLYCTLDSFPERTIKAAIKEIGRKTDSANQSYPMTVVLDQSDATIAESGMAATVHLVLENINPTAAIFMPTVALFSDGNGNTCVWRIDQKEMRVSKTPVTVGNLRGDTIQIVSGLQTGEMVATAGARFLREGQTVRIIIDTEKEPV</sequence>
<dbReference type="Gene3D" id="2.40.50.100">
    <property type="match status" value="2"/>
</dbReference>
<feature type="coiled-coil region" evidence="2">
    <location>
        <begin position="114"/>
        <end position="231"/>
    </location>
</feature>
<accession>A0A5K7ZN12</accession>
<dbReference type="SUPFAM" id="SSF111369">
    <property type="entry name" value="HlyD-like secretion proteins"/>
    <property type="match status" value="2"/>
</dbReference>
<dbReference type="Gene3D" id="2.40.30.170">
    <property type="match status" value="1"/>
</dbReference>
<dbReference type="AlphaFoldDB" id="A0A5K7ZN12"/>
<evidence type="ECO:0000259" key="4">
    <source>
        <dbReference type="Pfam" id="PF25967"/>
    </source>
</evidence>
<dbReference type="PANTHER" id="PTHR30469:SF20">
    <property type="entry name" value="EFFLUX RND TRANSPORTER PERIPLASMIC ADAPTOR SUBUNIT"/>
    <property type="match status" value="1"/>
</dbReference>
<dbReference type="InterPro" id="IPR006143">
    <property type="entry name" value="RND_pump_MFP"/>
</dbReference>
<evidence type="ECO:0000313" key="6">
    <source>
        <dbReference type="Proteomes" id="UP000425960"/>
    </source>
</evidence>
<dbReference type="GO" id="GO:0015562">
    <property type="term" value="F:efflux transmembrane transporter activity"/>
    <property type="evidence" value="ECO:0007669"/>
    <property type="project" value="TreeGrafter"/>
</dbReference>
<dbReference type="Gene3D" id="2.40.420.20">
    <property type="match status" value="1"/>
</dbReference>
<dbReference type="PANTHER" id="PTHR30469">
    <property type="entry name" value="MULTIDRUG RESISTANCE PROTEIN MDTA"/>
    <property type="match status" value="1"/>
</dbReference>
<dbReference type="Pfam" id="PF25881">
    <property type="entry name" value="HH_YBHG"/>
    <property type="match status" value="1"/>
</dbReference>
<dbReference type="InterPro" id="IPR058627">
    <property type="entry name" value="MdtA-like_C"/>
</dbReference>
<name>A0A5K7ZN12_9BACT</name>
<feature type="domain" description="Multidrug resistance protein MdtA-like C-terminal permuted SH3" evidence="4">
    <location>
        <begin position="355"/>
        <end position="415"/>
    </location>
</feature>
<dbReference type="Proteomes" id="UP000425960">
    <property type="component" value="Chromosome"/>
</dbReference>
<dbReference type="KEGG" id="dov:DSCO28_32520"/>
<evidence type="ECO:0000256" key="2">
    <source>
        <dbReference type="SAM" id="Coils"/>
    </source>
</evidence>
<proteinExistence type="inferred from homology"/>
<comment type="similarity">
    <text evidence="1">Belongs to the membrane fusion protein (MFP) (TC 8.A.1) family.</text>
</comment>
<keyword evidence="2" id="KW-0175">Coiled coil</keyword>
<evidence type="ECO:0000313" key="5">
    <source>
        <dbReference type="EMBL" id="BBO82686.1"/>
    </source>
</evidence>
<feature type="domain" description="YbhG-like alpha-helical hairpin" evidence="3">
    <location>
        <begin position="105"/>
        <end position="230"/>
    </location>
</feature>
<reference evidence="5 6" key="1">
    <citation type="submission" date="2019-11" db="EMBL/GenBank/DDBJ databases">
        <title>Comparative genomics of hydrocarbon-degrading Desulfosarcina strains.</title>
        <authorList>
            <person name="Watanabe M."/>
            <person name="Kojima H."/>
            <person name="Fukui M."/>
        </authorList>
    </citation>
    <scope>NUCLEOTIDE SEQUENCE [LARGE SCALE GENOMIC DNA]</scope>
    <source>
        <strain evidence="5 6">28bB2T</strain>
    </source>
</reference>
<evidence type="ECO:0000256" key="1">
    <source>
        <dbReference type="ARBA" id="ARBA00009477"/>
    </source>
</evidence>
<dbReference type="GO" id="GO:1990281">
    <property type="term" value="C:efflux pump complex"/>
    <property type="evidence" value="ECO:0007669"/>
    <property type="project" value="TreeGrafter"/>
</dbReference>
<dbReference type="PROSITE" id="PS51257">
    <property type="entry name" value="PROKAR_LIPOPROTEIN"/>
    <property type="match status" value="1"/>
</dbReference>
<gene>
    <name evidence="5" type="ORF">DSCO28_32520</name>
</gene>
<dbReference type="InterPro" id="IPR059052">
    <property type="entry name" value="HH_YbhG-like"/>
</dbReference>
<dbReference type="NCBIfam" id="TIGR01730">
    <property type="entry name" value="RND_mfp"/>
    <property type="match status" value="1"/>
</dbReference>
<dbReference type="Pfam" id="PF25967">
    <property type="entry name" value="RND-MFP_C"/>
    <property type="match status" value="1"/>
</dbReference>
<evidence type="ECO:0000259" key="3">
    <source>
        <dbReference type="Pfam" id="PF25881"/>
    </source>
</evidence>